<keyword evidence="12" id="KW-0675">Receptor</keyword>
<keyword evidence="18" id="KW-1185">Reference proteome</keyword>
<evidence type="ECO:0000313" key="18">
    <source>
        <dbReference type="Proteomes" id="UP000233551"/>
    </source>
</evidence>
<dbReference type="GO" id="GO:0005886">
    <property type="term" value="C:plasma membrane"/>
    <property type="evidence" value="ECO:0007669"/>
    <property type="project" value="TreeGrafter"/>
</dbReference>
<protein>
    <recommendedName>
        <fullName evidence="19">Protein kinase domain-containing protein</fullName>
    </recommendedName>
</protein>
<evidence type="ECO:0000256" key="8">
    <source>
        <dbReference type="ARBA" id="ARBA00022777"/>
    </source>
</evidence>
<keyword evidence="6" id="KW-0677">Repeat</keyword>
<organism evidence="17 18">
    <name type="scientific">Punica granatum</name>
    <name type="common">Pomegranate</name>
    <dbReference type="NCBI Taxonomy" id="22663"/>
    <lineage>
        <taxon>Eukaryota</taxon>
        <taxon>Viridiplantae</taxon>
        <taxon>Streptophyta</taxon>
        <taxon>Embryophyta</taxon>
        <taxon>Tracheophyta</taxon>
        <taxon>Spermatophyta</taxon>
        <taxon>Magnoliopsida</taxon>
        <taxon>eudicotyledons</taxon>
        <taxon>Gunneridae</taxon>
        <taxon>Pentapetalae</taxon>
        <taxon>rosids</taxon>
        <taxon>malvids</taxon>
        <taxon>Myrtales</taxon>
        <taxon>Lythraceae</taxon>
        <taxon>Punica</taxon>
    </lineage>
</organism>
<evidence type="ECO:0000256" key="3">
    <source>
        <dbReference type="ARBA" id="ARBA00022679"/>
    </source>
</evidence>
<feature type="domain" description="Protein kinase" evidence="15">
    <location>
        <begin position="261"/>
        <end position="354"/>
    </location>
</feature>
<feature type="compositionally biased region" description="Pro residues" evidence="13">
    <location>
        <begin position="162"/>
        <end position="181"/>
    </location>
</feature>
<keyword evidence="4 14" id="KW-0812">Transmembrane</keyword>
<dbReference type="GO" id="GO:0004674">
    <property type="term" value="F:protein serine/threonine kinase activity"/>
    <property type="evidence" value="ECO:0007669"/>
    <property type="project" value="UniProtKB-KW"/>
</dbReference>
<feature type="region of interest" description="Disordered" evidence="13">
    <location>
        <begin position="162"/>
        <end position="188"/>
    </location>
</feature>
<dbReference type="STRING" id="22663.A0A2I0KEV7"/>
<feature type="domain" description="Gnk2-homologous" evidence="16">
    <location>
        <begin position="11"/>
        <end position="117"/>
    </location>
</feature>
<dbReference type="GO" id="GO:0005524">
    <property type="term" value="F:ATP binding"/>
    <property type="evidence" value="ECO:0007669"/>
    <property type="project" value="UniProtKB-KW"/>
</dbReference>
<dbReference type="PROSITE" id="PS50011">
    <property type="entry name" value="PROTEIN_KINASE_DOM"/>
    <property type="match status" value="1"/>
</dbReference>
<dbReference type="PANTHER" id="PTHR27002:SF1050">
    <property type="entry name" value="CYSTEINE-RICH RECEPTOR-LIKE PROTEIN KINASE 5"/>
    <property type="match status" value="1"/>
</dbReference>
<evidence type="ECO:0000256" key="13">
    <source>
        <dbReference type="SAM" id="MobiDB-lite"/>
    </source>
</evidence>
<keyword evidence="10 14" id="KW-1133">Transmembrane helix</keyword>
<keyword evidence="8" id="KW-0418">Kinase</keyword>
<dbReference type="PANTHER" id="PTHR27002">
    <property type="entry name" value="RECEPTOR-LIKE SERINE/THREONINE-PROTEIN KINASE SD1-8"/>
    <property type="match status" value="1"/>
</dbReference>
<evidence type="ECO:0000256" key="6">
    <source>
        <dbReference type="ARBA" id="ARBA00022737"/>
    </source>
</evidence>
<dbReference type="Pfam" id="PF01657">
    <property type="entry name" value="Stress-antifung"/>
    <property type="match status" value="1"/>
</dbReference>
<comment type="caution">
    <text evidence="17">The sequence shown here is derived from an EMBL/GenBank/DDBJ whole genome shotgun (WGS) entry which is preliminary data.</text>
</comment>
<evidence type="ECO:0000259" key="16">
    <source>
        <dbReference type="PROSITE" id="PS51473"/>
    </source>
</evidence>
<dbReference type="SUPFAM" id="SSF56112">
    <property type="entry name" value="Protein kinase-like (PK-like)"/>
    <property type="match status" value="1"/>
</dbReference>
<dbReference type="PROSITE" id="PS51473">
    <property type="entry name" value="GNK2"/>
    <property type="match status" value="1"/>
</dbReference>
<dbReference type="EMBL" id="PGOL01000645">
    <property type="protein sequence ID" value="PKI67035.1"/>
    <property type="molecule type" value="Genomic_DNA"/>
</dbReference>
<evidence type="ECO:0000313" key="17">
    <source>
        <dbReference type="EMBL" id="PKI67035.1"/>
    </source>
</evidence>
<name>A0A2I0KEV7_PUNGR</name>
<evidence type="ECO:0000256" key="14">
    <source>
        <dbReference type="SAM" id="Phobius"/>
    </source>
</evidence>
<dbReference type="Proteomes" id="UP000233551">
    <property type="component" value="Unassembled WGS sequence"/>
</dbReference>
<dbReference type="InterPro" id="IPR011009">
    <property type="entry name" value="Kinase-like_dom_sf"/>
</dbReference>
<evidence type="ECO:0000256" key="10">
    <source>
        <dbReference type="ARBA" id="ARBA00022989"/>
    </source>
</evidence>
<keyword evidence="9" id="KW-0067">ATP-binding</keyword>
<dbReference type="InterPro" id="IPR000719">
    <property type="entry name" value="Prot_kinase_dom"/>
</dbReference>
<gene>
    <name evidence="17" type="ORF">CRG98_012573</name>
</gene>
<feature type="transmembrane region" description="Helical" evidence="14">
    <location>
        <begin position="195"/>
        <end position="221"/>
    </location>
</feature>
<comment type="subcellular location">
    <subcellularLocation>
        <location evidence="1">Membrane</location>
        <topology evidence="1">Single-pass membrane protein</topology>
    </subcellularLocation>
</comment>
<dbReference type="CDD" id="cd23509">
    <property type="entry name" value="Gnk2-like"/>
    <property type="match status" value="1"/>
</dbReference>
<evidence type="ECO:0000256" key="4">
    <source>
        <dbReference type="ARBA" id="ARBA00022692"/>
    </source>
</evidence>
<accession>A0A2I0KEV7</accession>
<evidence type="ECO:0000256" key="5">
    <source>
        <dbReference type="ARBA" id="ARBA00022729"/>
    </source>
</evidence>
<dbReference type="Gene3D" id="3.30.200.20">
    <property type="entry name" value="Phosphorylase Kinase, domain 1"/>
    <property type="match status" value="1"/>
</dbReference>
<reference evidence="17 18" key="1">
    <citation type="submission" date="2017-11" db="EMBL/GenBank/DDBJ databases">
        <title>De-novo sequencing of pomegranate (Punica granatum L.) genome.</title>
        <authorList>
            <person name="Akparov Z."/>
            <person name="Amiraslanov A."/>
            <person name="Hajiyeva S."/>
            <person name="Abbasov M."/>
            <person name="Kaur K."/>
            <person name="Hamwieh A."/>
            <person name="Solovyev V."/>
            <person name="Salamov A."/>
            <person name="Braich B."/>
            <person name="Kosarev P."/>
            <person name="Mahmoud A."/>
            <person name="Hajiyev E."/>
            <person name="Babayeva S."/>
            <person name="Izzatullayeva V."/>
            <person name="Mammadov A."/>
            <person name="Mammadov A."/>
            <person name="Sharifova S."/>
            <person name="Ojaghi J."/>
            <person name="Eynullazada K."/>
            <person name="Bayramov B."/>
            <person name="Abdulazimova A."/>
            <person name="Shahmuradov I."/>
        </authorList>
    </citation>
    <scope>NUCLEOTIDE SEQUENCE [LARGE SCALE GENOMIC DNA]</scope>
    <source>
        <strain evidence="18">cv. AG2017</strain>
        <tissue evidence="17">Leaf</tissue>
    </source>
</reference>
<keyword evidence="3" id="KW-0808">Transferase</keyword>
<dbReference type="InterPro" id="IPR038408">
    <property type="entry name" value="GNK2_sf"/>
</dbReference>
<keyword evidence="11 14" id="KW-0472">Membrane</keyword>
<evidence type="ECO:0000259" key="15">
    <source>
        <dbReference type="PROSITE" id="PS50011"/>
    </source>
</evidence>
<dbReference type="Gene3D" id="3.30.430.20">
    <property type="entry name" value="Gnk2 domain, C-X8-C-X2-C motif"/>
    <property type="match status" value="1"/>
</dbReference>
<proteinExistence type="predicted"/>
<evidence type="ECO:0000256" key="9">
    <source>
        <dbReference type="ARBA" id="ARBA00022840"/>
    </source>
</evidence>
<dbReference type="InterPro" id="IPR002902">
    <property type="entry name" value="GNK2"/>
</dbReference>
<keyword evidence="5" id="KW-0732">Signal</keyword>
<keyword evidence="7" id="KW-0547">Nucleotide-binding</keyword>
<sequence>MDSSLVPRALVGPQEPQFKQSLEDLQFSNYAENCRRLLCSLPSNVTANGGFFSGSLGTSLDTVYALSFCIGGDLPAQNSTASANSTSMGLMESCPYQKQGAAFEGDFSIARYSYNPIYGILNKSIDMMNWCRDNSGGVVCYPSCYLRWDLYYIYVYSPAPPQPSPPPPPSSPPPPGAPPPASTNTTSIDKGKRKISVGVIVAIVVPIFVAVVVFLILCCFLRKRTMRRHEVPQYTSVRNDITTTESLLFDFEAIQAAATNFSAVNKLGEGGFRVVYKGWLHDGQYVAVKRLFRSSAQGTAELKNEVEVVDFLAPHCDSGGSFMGEAEAKRRRRPLLRSLTFSLCLRPCLHLYHP</sequence>
<evidence type="ECO:0000256" key="1">
    <source>
        <dbReference type="ARBA" id="ARBA00004167"/>
    </source>
</evidence>
<dbReference type="AlphaFoldDB" id="A0A2I0KEV7"/>
<evidence type="ECO:0000256" key="7">
    <source>
        <dbReference type="ARBA" id="ARBA00022741"/>
    </source>
</evidence>
<evidence type="ECO:0000256" key="2">
    <source>
        <dbReference type="ARBA" id="ARBA00022527"/>
    </source>
</evidence>
<evidence type="ECO:0008006" key="19">
    <source>
        <dbReference type="Google" id="ProtNLM"/>
    </source>
</evidence>
<keyword evidence="2" id="KW-0723">Serine/threonine-protein kinase</keyword>
<evidence type="ECO:0000256" key="12">
    <source>
        <dbReference type="ARBA" id="ARBA00023170"/>
    </source>
</evidence>
<evidence type="ECO:0000256" key="11">
    <source>
        <dbReference type="ARBA" id="ARBA00023136"/>
    </source>
</evidence>